<feature type="chain" id="PRO_5013226398" evidence="6">
    <location>
        <begin position="26"/>
        <end position="488"/>
    </location>
</feature>
<dbReference type="SUPFAM" id="SSF52743">
    <property type="entry name" value="Subtilisin-like"/>
    <property type="match status" value="1"/>
</dbReference>
<dbReference type="Pfam" id="PF00082">
    <property type="entry name" value="Peptidase_S8"/>
    <property type="match status" value="1"/>
</dbReference>
<dbReference type="PROSITE" id="PS51892">
    <property type="entry name" value="SUBTILASE"/>
    <property type="match status" value="1"/>
</dbReference>
<feature type="active site" description="Charge relay system" evidence="5">
    <location>
        <position position="232"/>
    </location>
</feature>
<dbReference type="InterPro" id="IPR015500">
    <property type="entry name" value="Peptidase_S8_subtilisin-rel"/>
</dbReference>
<dbReference type="GO" id="GO:0006508">
    <property type="term" value="P:proteolysis"/>
    <property type="evidence" value="ECO:0007669"/>
    <property type="project" value="UniProtKB-KW"/>
</dbReference>
<keyword evidence="4 5" id="KW-0720">Serine protease</keyword>
<feature type="active site" description="Charge relay system" evidence="5">
    <location>
        <position position="264"/>
    </location>
</feature>
<comment type="similarity">
    <text evidence="1 5">Belongs to the peptidase S8 family.</text>
</comment>
<dbReference type="InterPro" id="IPR036852">
    <property type="entry name" value="Peptidase_S8/S53_dom_sf"/>
</dbReference>
<dbReference type="AlphaFoldDB" id="A0A1R0GSW1"/>
<evidence type="ECO:0000313" key="8">
    <source>
        <dbReference type="EMBL" id="OLY79981.1"/>
    </source>
</evidence>
<keyword evidence="6" id="KW-0732">Signal</keyword>
<evidence type="ECO:0000256" key="6">
    <source>
        <dbReference type="SAM" id="SignalP"/>
    </source>
</evidence>
<evidence type="ECO:0000256" key="2">
    <source>
        <dbReference type="ARBA" id="ARBA00022670"/>
    </source>
</evidence>
<dbReference type="InterPro" id="IPR050131">
    <property type="entry name" value="Peptidase_S8_subtilisin-like"/>
</dbReference>
<keyword evidence="3 5" id="KW-0378">Hydrolase</keyword>
<evidence type="ECO:0000256" key="4">
    <source>
        <dbReference type="ARBA" id="ARBA00022825"/>
    </source>
</evidence>
<keyword evidence="9" id="KW-1185">Reference proteome</keyword>
<feature type="signal peptide" evidence="6">
    <location>
        <begin position="1"/>
        <end position="25"/>
    </location>
</feature>
<comment type="caution">
    <text evidence="8">The sequence shown here is derived from an EMBL/GenBank/DDBJ whole genome shotgun (WGS) entry which is preliminary data.</text>
</comment>
<evidence type="ECO:0000256" key="3">
    <source>
        <dbReference type="ARBA" id="ARBA00022801"/>
    </source>
</evidence>
<feature type="domain" description="Peptidase S8/S53" evidence="7">
    <location>
        <begin position="225"/>
        <end position="456"/>
    </location>
</feature>
<gene>
    <name evidence="8" type="ORF">AYI68_g5934</name>
</gene>
<evidence type="ECO:0000259" key="7">
    <source>
        <dbReference type="Pfam" id="PF00082"/>
    </source>
</evidence>
<dbReference type="Proteomes" id="UP000187455">
    <property type="component" value="Unassembled WGS sequence"/>
</dbReference>
<dbReference type="CDD" id="cd04077">
    <property type="entry name" value="Peptidases_S8_PCSK9_ProteinaseK_like"/>
    <property type="match status" value="1"/>
</dbReference>
<keyword evidence="2 5" id="KW-0645">Protease</keyword>
<organism evidence="8 9">
    <name type="scientific">Smittium mucronatum</name>
    <dbReference type="NCBI Taxonomy" id="133383"/>
    <lineage>
        <taxon>Eukaryota</taxon>
        <taxon>Fungi</taxon>
        <taxon>Fungi incertae sedis</taxon>
        <taxon>Zoopagomycota</taxon>
        <taxon>Kickxellomycotina</taxon>
        <taxon>Harpellomycetes</taxon>
        <taxon>Harpellales</taxon>
        <taxon>Legeriomycetaceae</taxon>
        <taxon>Smittium</taxon>
    </lineage>
</organism>
<dbReference type="Gene3D" id="3.40.50.200">
    <property type="entry name" value="Peptidase S8/S53 domain"/>
    <property type="match status" value="1"/>
</dbReference>
<dbReference type="PRINTS" id="PR00723">
    <property type="entry name" value="SUBTILISIN"/>
</dbReference>
<evidence type="ECO:0000313" key="9">
    <source>
        <dbReference type="Proteomes" id="UP000187455"/>
    </source>
</evidence>
<feature type="active site" description="Charge relay system" evidence="5">
    <location>
        <position position="424"/>
    </location>
</feature>
<dbReference type="PANTHER" id="PTHR43806:SF11">
    <property type="entry name" value="CEREVISIN-RELATED"/>
    <property type="match status" value="1"/>
</dbReference>
<evidence type="ECO:0000256" key="1">
    <source>
        <dbReference type="ARBA" id="ARBA00011073"/>
    </source>
</evidence>
<accession>A0A1R0GSW1</accession>
<dbReference type="EMBL" id="LSSL01003898">
    <property type="protein sequence ID" value="OLY79981.1"/>
    <property type="molecule type" value="Genomic_DNA"/>
</dbReference>
<dbReference type="PANTHER" id="PTHR43806">
    <property type="entry name" value="PEPTIDASE S8"/>
    <property type="match status" value="1"/>
</dbReference>
<proteinExistence type="inferred from homology"/>
<dbReference type="GO" id="GO:0005615">
    <property type="term" value="C:extracellular space"/>
    <property type="evidence" value="ECO:0007669"/>
    <property type="project" value="TreeGrafter"/>
</dbReference>
<dbReference type="InterPro" id="IPR023827">
    <property type="entry name" value="Peptidase_S8_Asp-AS"/>
</dbReference>
<evidence type="ECO:0000256" key="5">
    <source>
        <dbReference type="PROSITE-ProRule" id="PRU01240"/>
    </source>
</evidence>
<protein>
    <submittedName>
        <fullName evidence="8">Subtilase-type proteinase psp3</fullName>
    </submittedName>
</protein>
<dbReference type="GO" id="GO:0004252">
    <property type="term" value="F:serine-type endopeptidase activity"/>
    <property type="evidence" value="ECO:0007669"/>
    <property type="project" value="UniProtKB-UniRule"/>
</dbReference>
<dbReference type="PROSITE" id="PS00136">
    <property type="entry name" value="SUBTILASE_ASP"/>
    <property type="match status" value="1"/>
</dbReference>
<dbReference type="InterPro" id="IPR034193">
    <property type="entry name" value="PCSK9_ProteinaseK-like"/>
</dbReference>
<reference evidence="8 9" key="1">
    <citation type="journal article" date="2016" name="Mol. Biol. Evol.">
        <title>Genome-Wide Survey of Gut Fungi (Harpellales) Reveals the First Horizontally Transferred Ubiquitin Gene from a Mosquito Host.</title>
        <authorList>
            <person name="Wang Y."/>
            <person name="White M.M."/>
            <person name="Kvist S."/>
            <person name="Moncalvo J.M."/>
        </authorList>
    </citation>
    <scope>NUCLEOTIDE SEQUENCE [LARGE SCALE GENOMIC DNA]</scope>
    <source>
        <strain evidence="8 9">ALG-7-W6</strain>
    </source>
</reference>
<dbReference type="OrthoDB" id="206201at2759"/>
<name>A0A1R0GSW1_9FUNG</name>
<dbReference type="InterPro" id="IPR000209">
    <property type="entry name" value="Peptidase_S8/S53_dom"/>
</dbReference>
<sequence length="488" mass="52780">MNKSFFHKLSLIIFTFSVLLFETSTSSLKSEKHDQFSESSKSILGPGLNLKRQNTKSILVALSYDGPTASEKFESLLLSLNSTEFVNRTNLNTKYSILSTEGGSSVFQLSISDKDYNALENSKDVIYVEIIAYNSPESLTRGTLSDFSQELADLLETPNEGDMQIRPFDVIDAQASNFSFTNDFSTWNYQKYAPWQLGRISSRNSFPQNFAPYGQEYYYPPALNDVVVYVVDSGIDSNHSDFSGNVRIGPNFVSGEDNIDYNGHGTAMASAIGGINNGVSKSVKLVSVKVLDRNNDGATSTVFQGLNWVLSDKNLSYPNTPAIVNFSINFDVFSPSLDLAMKNLANANILVISSAGNYASDACNYYPGSSKFAMSVASVLPGNDTFDKNISDYGSCVDILSPGNRVFAAVAGTANQVAPFIGTSIAAAIVSGVAALELSNNPGSTADGLKGTILSNGIKGVIHEVPENTPNLMLWTGYYGKRSSFGYF</sequence>
<dbReference type="STRING" id="133383.A0A1R0GSW1"/>